<gene>
    <name evidence="1" type="ORF">O3P69_003236</name>
</gene>
<dbReference type="EMBL" id="JARAKH010000010">
    <property type="protein sequence ID" value="KAK8400412.1"/>
    <property type="molecule type" value="Genomic_DNA"/>
</dbReference>
<accession>A0AAW0UQD9</accession>
<comment type="caution">
    <text evidence="1">The sequence shown here is derived from an EMBL/GenBank/DDBJ whole genome shotgun (WGS) entry which is preliminary data.</text>
</comment>
<protein>
    <submittedName>
        <fullName evidence="1">Uncharacterized protein</fullName>
    </submittedName>
</protein>
<proteinExistence type="predicted"/>
<sequence>MPPRDLLITTRPDTLTPVIQSLSGNAQLERNCGRRPGEGVGEQKGTGKVRKGRCDLVSRTPLQRCKCCRRSAVCGRHVKAEHLWEGDAGLATVCEAHHGVTEPTTVRRGLVRRNKAHHNVARLTAVWRDSTRCGEAQCAVAGLTSVAGLAWLRAPLCLSGSVHDVFADPHRNKALREGEGDALGRLSLTAAAGR</sequence>
<dbReference type="Proteomes" id="UP001487740">
    <property type="component" value="Unassembled WGS sequence"/>
</dbReference>
<dbReference type="AlphaFoldDB" id="A0AAW0UQD9"/>
<organism evidence="1 2">
    <name type="scientific">Scylla paramamosain</name>
    <name type="common">Mud crab</name>
    <dbReference type="NCBI Taxonomy" id="85552"/>
    <lineage>
        <taxon>Eukaryota</taxon>
        <taxon>Metazoa</taxon>
        <taxon>Ecdysozoa</taxon>
        <taxon>Arthropoda</taxon>
        <taxon>Crustacea</taxon>
        <taxon>Multicrustacea</taxon>
        <taxon>Malacostraca</taxon>
        <taxon>Eumalacostraca</taxon>
        <taxon>Eucarida</taxon>
        <taxon>Decapoda</taxon>
        <taxon>Pleocyemata</taxon>
        <taxon>Brachyura</taxon>
        <taxon>Eubrachyura</taxon>
        <taxon>Portunoidea</taxon>
        <taxon>Portunidae</taxon>
        <taxon>Portuninae</taxon>
        <taxon>Scylla</taxon>
    </lineage>
</organism>
<name>A0AAW0UQD9_SCYPA</name>
<reference evidence="1 2" key="1">
    <citation type="submission" date="2023-03" db="EMBL/GenBank/DDBJ databases">
        <title>High-quality genome of Scylla paramamosain provides insights in environmental adaptation.</title>
        <authorList>
            <person name="Zhang L."/>
        </authorList>
    </citation>
    <scope>NUCLEOTIDE SEQUENCE [LARGE SCALE GENOMIC DNA]</scope>
    <source>
        <strain evidence="1">LZ_2023a</strain>
        <tissue evidence="1">Muscle</tissue>
    </source>
</reference>
<evidence type="ECO:0000313" key="2">
    <source>
        <dbReference type="Proteomes" id="UP001487740"/>
    </source>
</evidence>
<evidence type="ECO:0000313" key="1">
    <source>
        <dbReference type="EMBL" id="KAK8400412.1"/>
    </source>
</evidence>
<keyword evidence="2" id="KW-1185">Reference proteome</keyword>